<dbReference type="Pfam" id="PF05119">
    <property type="entry name" value="Terminase_4"/>
    <property type="match status" value="1"/>
</dbReference>
<sequence>MMGAVVRSSGGGRKRNLPSGQKSKLTRIAPPEELMSDIAIRIWKTQSKILIERGVFDLEDAPLLLAYCNAFHLMIEAEKVIAEEGLTVSSEMGGEKKHPAVNVRNDSVSQLARLGSLLGLDPLSRIRMTSGKNDPDDEGNEFDEFD</sequence>
<dbReference type="Proteomes" id="UP000000613">
    <property type="component" value="Chromosome"/>
</dbReference>
<dbReference type="KEGG" id="set:SEN1940"/>
<feature type="region of interest" description="Disordered" evidence="1">
    <location>
        <begin position="127"/>
        <end position="146"/>
    </location>
</feature>
<dbReference type="NCBIfam" id="TIGR01558">
    <property type="entry name" value="sm_term_P27"/>
    <property type="match status" value="1"/>
</dbReference>
<name>A0A6C7HQT6_SALEP</name>
<dbReference type="AlphaFoldDB" id="A0A6C7HQT6"/>
<dbReference type="EMBL" id="AM933172">
    <property type="protein sequence ID" value="CAR33523.1"/>
    <property type="molecule type" value="Genomic_DNA"/>
</dbReference>
<reference evidence="2 3" key="1">
    <citation type="journal article" date="2008" name="Genome Res.">
        <title>Comparative genome analysis of Salmonella enteritidis PT4 and Salmonella gallinarum 287/91 provides insights into evolutionary and host adaptation pathways.</title>
        <authorList>
            <person name="Thomson N.R."/>
            <person name="Clayton D.J."/>
            <person name="Windhorst D."/>
            <person name="Vernikos G."/>
            <person name="Davidson S."/>
            <person name="Churcher C."/>
            <person name="Quail M.A."/>
            <person name="Stevens M."/>
            <person name="Jones M.A."/>
            <person name="Watson M."/>
            <person name="Barron A."/>
            <person name="Layton A."/>
            <person name="Pickard D."/>
            <person name="Kingsley R.A."/>
            <person name="Bignell A."/>
            <person name="Clark L."/>
            <person name="Harris B."/>
            <person name="Ormond D."/>
            <person name="Abdellah Z."/>
            <person name="Brooks K."/>
            <person name="Cherevach I."/>
            <person name="Chillingworth T."/>
            <person name="Woodward J."/>
            <person name="Norberczak H."/>
            <person name="Lord A."/>
            <person name="Arrowsmith C."/>
            <person name="Jagels K."/>
            <person name="Moule S."/>
            <person name="Mungall K."/>
            <person name="Sanders M."/>
            <person name="Whitehead S."/>
            <person name="Chabalgoity J.A."/>
            <person name="Maskell D."/>
            <person name="Humphrey T."/>
            <person name="Roberts M."/>
            <person name="Barrow P.A."/>
            <person name="Dougan G."/>
            <person name="Parkhill J."/>
        </authorList>
    </citation>
    <scope>NUCLEOTIDE SEQUENCE [LARGE SCALE GENOMIC DNA]</scope>
    <source>
        <strain evidence="2 3">P125109</strain>
    </source>
</reference>
<feature type="compositionally biased region" description="Acidic residues" evidence="1">
    <location>
        <begin position="135"/>
        <end position="146"/>
    </location>
</feature>
<feature type="region of interest" description="Disordered" evidence="1">
    <location>
        <begin position="1"/>
        <end position="26"/>
    </location>
</feature>
<evidence type="ECO:0000256" key="1">
    <source>
        <dbReference type="SAM" id="MobiDB-lite"/>
    </source>
</evidence>
<gene>
    <name evidence="2" type="ordered locus">SEN1940</name>
</gene>
<dbReference type="InterPro" id="IPR006448">
    <property type="entry name" value="Phage_term_ssu_P27"/>
</dbReference>
<accession>A0A6C7HQT6</accession>
<protein>
    <submittedName>
        <fullName evidence="2">Phage terminase (Small subunit)</fullName>
    </submittedName>
</protein>
<proteinExistence type="predicted"/>
<evidence type="ECO:0000313" key="2">
    <source>
        <dbReference type="EMBL" id="CAR33523.1"/>
    </source>
</evidence>
<evidence type="ECO:0000313" key="3">
    <source>
        <dbReference type="Proteomes" id="UP000000613"/>
    </source>
</evidence>
<organism evidence="2 3">
    <name type="scientific">Salmonella enteritidis PT4 (strain P125109)</name>
    <dbReference type="NCBI Taxonomy" id="550537"/>
    <lineage>
        <taxon>Bacteria</taxon>
        <taxon>Pseudomonadati</taxon>
        <taxon>Pseudomonadota</taxon>
        <taxon>Gammaproteobacteria</taxon>
        <taxon>Enterobacterales</taxon>
        <taxon>Enterobacteriaceae</taxon>
        <taxon>Salmonella</taxon>
    </lineage>
</organism>